<evidence type="ECO:0000256" key="2">
    <source>
        <dbReference type="ARBA" id="ARBA00010701"/>
    </source>
</evidence>
<proteinExistence type="inferred from homology"/>
<dbReference type="VEuPathDB" id="VectorBase:ISCP_033642"/>
<dbReference type="GO" id="GO:0016298">
    <property type="term" value="F:lipase activity"/>
    <property type="evidence" value="ECO:0000318"/>
    <property type="project" value="GO_Central"/>
</dbReference>
<reference evidence="6 8" key="1">
    <citation type="submission" date="2008-03" db="EMBL/GenBank/DDBJ databases">
        <title>Annotation of Ixodes scapularis.</title>
        <authorList>
            <consortium name="Ixodes scapularis Genome Project Consortium"/>
            <person name="Caler E."/>
            <person name="Hannick L.I."/>
            <person name="Bidwell S."/>
            <person name="Joardar V."/>
            <person name="Thiagarajan M."/>
            <person name="Amedeo P."/>
            <person name="Galinsky K.J."/>
            <person name="Schobel S."/>
            <person name="Inman J."/>
            <person name="Hostetler J."/>
            <person name="Miller J."/>
            <person name="Hammond M."/>
            <person name="Megy K."/>
            <person name="Lawson D."/>
            <person name="Kodira C."/>
            <person name="Sutton G."/>
            <person name="Meyer J."/>
            <person name="Hill C.A."/>
            <person name="Birren B."/>
            <person name="Nene V."/>
            <person name="Collins F."/>
            <person name="Alarcon-Chaidez F."/>
            <person name="Wikel S."/>
            <person name="Strausberg R."/>
        </authorList>
    </citation>
    <scope>NUCLEOTIDE SEQUENCE [LARGE SCALE GENOMIC DNA]</scope>
    <source>
        <strain evidence="8">Wikel</strain>
        <strain evidence="6">Wikel colony</strain>
    </source>
</reference>
<dbReference type="OrthoDB" id="6422033at2759"/>
<dbReference type="Proteomes" id="UP000001555">
    <property type="component" value="Unassembled WGS sequence"/>
</dbReference>
<dbReference type="FunFam" id="3.40.50.1820:FF:000537">
    <property type="entry name" value="Ves G 1 allergen, putative"/>
    <property type="match status" value="1"/>
</dbReference>
<organism>
    <name type="scientific">Ixodes scapularis</name>
    <name type="common">Black-legged tick</name>
    <name type="synonym">Deer tick</name>
    <dbReference type="NCBI Taxonomy" id="6945"/>
    <lineage>
        <taxon>Eukaryota</taxon>
        <taxon>Metazoa</taxon>
        <taxon>Ecdysozoa</taxon>
        <taxon>Arthropoda</taxon>
        <taxon>Chelicerata</taxon>
        <taxon>Arachnida</taxon>
        <taxon>Acari</taxon>
        <taxon>Parasitiformes</taxon>
        <taxon>Ixodida</taxon>
        <taxon>Ixodoidea</taxon>
        <taxon>Ixodidae</taxon>
        <taxon>Ixodinae</taxon>
        <taxon>Ixodes</taxon>
    </lineage>
</organism>
<evidence type="ECO:0000313" key="6">
    <source>
        <dbReference type="EMBL" id="EEC11226.1"/>
    </source>
</evidence>
<dbReference type="Pfam" id="PF00151">
    <property type="entry name" value="Lipase"/>
    <property type="match status" value="1"/>
</dbReference>
<feature type="non-terminal residue" evidence="6">
    <location>
        <position position="228"/>
    </location>
</feature>
<dbReference type="Gene3D" id="3.40.50.1820">
    <property type="entry name" value="alpha/beta hydrolase"/>
    <property type="match status" value="1"/>
</dbReference>
<name>B7PXA4_IXOSC</name>
<accession>B7PXA4</accession>
<dbReference type="GO" id="GO:0016042">
    <property type="term" value="P:lipid catabolic process"/>
    <property type="evidence" value="ECO:0000318"/>
    <property type="project" value="GO_Central"/>
</dbReference>
<dbReference type="EC" id="3.1.1.3" evidence="6"/>
<dbReference type="VEuPathDB" id="VectorBase:ISCW008641"/>
<dbReference type="PRINTS" id="PR00821">
    <property type="entry name" value="TAGLIPASE"/>
</dbReference>
<dbReference type="HOGENOM" id="CLU_027171_7_0_1"/>
<dbReference type="PANTHER" id="PTHR11610">
    <property type="entry name" value="LIPASE"/>
    <property type="match status" value="1"/>
</dbReference>
<evidence type="ECO:0000313" key="8">
    <source>
        <dbReference type="Proteomes" id="UP000001555"/>
    </source>
</evidence>
<dbReference type="EMBL" id="ABJB010259712">
    <property type="status" value="NOT_ANNOTATED_CDS"/>
    <property type="molecule type" value="Genomic_DNA"/>
</dbReference>
<gene>
    <name evidence="6" type="ORF">IscW_ISCW008641</name>
</gene>
<comment type="similarity">
    <text evidence="2 4">Belongs to the AB hydrolase superfamily. Lipase family.</text>
</comment>
<dbReference type="STRING" id="6945.B7PXA4"/>
<dbReference type="GO" id="GO:0004806">
    <property type="term" value="F:triacylglycerol lipase activity"/>
    <property type="evidence" value="ECO:0007669"/>
    <property type="project" value="UniProtKB-EC"/>
</dbReference>
<evidence type="ECO:0000256" key="4">
    <source>
        <dbReference type="RuleBase" id="RU004262"/>
    </source>
</evidence>
<comment type="subcellular location">
    <subcellularLocation>
        <location evidence="1">Secreted</location>
    </subcellularLocation>
</comment>
<evidence type="ECO:0000256" key="3">
    <source>
        <dbReference type="ARBA" id="ARBA00022525"/>
    </source>
</evidence>
<evidence type="ECO:0000256" key="1">
    <source>
        <dbReference type="ARBA" id="ARBA00004613"/>
    </source>
</evidence>
<reference evidence="7" key="2">
    <citation type="submission" date="2020-05" db="UniProtKB">
        <authorList>
            <consortium name="EnsemblMetazoa"/>
        </authorList>
    </citation>
    <scope>IDENTIFICATION</scope>
    <source>
        <strain evidence="7">wikel</strain>
    </source>
</reference>
<dbReference type="InterPro" id="IPR029058">
    <property type="entry name" value="AB_hydrolase_fold"/>
</dbReference>
<dbReference type="InParanoid" id="B7PXA4"/>
<evidence type="ECO:0000259" key="5">
    <source>
        <dbReference type="Pfam" id="PF00151"/>
    </source>
</evidence>
<keyword evidence="3" id="KW-0964">Secreted</keyword>
<evidence type="ECO:0000313" key="7">
    <source>
        <dbReference type="EnsemblMetazoa" id="ISCW008641-PA"/>
    </source>
</evidence>
<dbReference type="InterPro" id="IPR013818">
    <property type="entry name" value="Lipase"/>
</dbReference>
<dbReference type="VEuPathDB" id="VectorBase:ISCI008641"/>
<keyword evidence="6" id="KW-0378">Hydrolase</keyword>
<dbReference type="EnsemblMetazoa" id="ISCW008641-RA">
    <property type="protein sequence ID" value="ISCW008641-PA"/>
    <property type="gene ID" value="ISCW008641"/>
</dbReference>
<protein>
    <submittedName>
        <fullName evidence="6">Ves G 1 allergen, putative</fullName>
        <ecNumber evidence="6">3.1.1.3</ecNumber>
    </submittedName>
</protein>
<dbReference type="PaxDb" id="6945-B7PXA4"/>
<keyword evidence="8" id="KW-1185">Reference proteome</keyword>
<feature type="domain" description="Lipase" evidence="5">
    <location>
        <begin position="8"/>
        <end position="227"/>
    </location>
</feature>
<feature type="non-terminal residue" evidence="6">
    <location>
        <position position="1"/>
    </location>
</feature>
<dbReference type="SUPFAM" id="SSF53474">
    <property type="entry name" value="alpha/beta-Hydrolases"/>
    <property type="match status" value="1"/>
</dbReference>
<dbReference type="EMBL" id="ABJB010048168">
    <property type="status" value="NOT_ANNOTATED_CDS"/>
    <property type="molecule type" value="Genomic_DNA"/>
</dbReference>
<sequence>QRDIFSHFISLPSSPREVDTKFMLYSRKNRQVPVLLDYLRYESLGVDQFQRQKSLVFIVHGFGENGNATWILEMKDAFLEMEDVNVVAVDWNKGCPMPMYMTAAANTALVGRQIARLVEVLAHRHPDTVVPDKVHLVGFSLGAQVAGFAGRSFSRTIGKKIGRITGLDAAGPLFESYGFHVSRHDAQFVDGIHTSAGTNLLKGCLGMVKPYGNANFYPNGGKSQPGCW</sequence>
<dbReference type="PANTHER" id="PTHR11610:SF173">
    <property type="entry name" value="LIPASE DOMAIN-CONTAINING PROTEIN-RELATED"/>
    <property type="match status" value="1"/>
</dbReference>
<dbReference type="AlphaFoldDB" id="B7PXA4"/>
<dbReference type="InterPro" id="IPR000734">
    <property type="entry name" value="TAG_lipase"/>
</dbReference>
<dbReference type="EMBL" id="DS812582">
    <property type="protein sequence ID" value="EEC11226.1"/>
    <property type="molecule type" value="Genomic_DNA"/>
</dbReference>
<dbReference type="GO" id="GO:0005615">
    <property type="term" value="C:extracellular space"/>
    <property type="evidence" value="ECO:0000318"/>
    <property type="project" value="GO_Central"/>
</dbReference>